<dbReference type="GO" id="GO:0006633">
    <property type="term" value="P:fatty acid biosynthetic process"/>
    <property type="evidence" value="ECO:0007669"/>
    <property type="project" value="UniProtKB-UniRule"/>
</dbReference>
<dbReference type="KEGG" id="tli:Tlie_0946"/>
<reference evidence="10 11" key="2">
    <citation type="journal article" date="2012" name="Stand. Genomic Sci.">
        <title>Genome sequence of the moderately thermophilic, amino-acid-degrading and sulfur-reducing bacterium Thermovirga lienii type strain (Cas60314(T)).</title>
        <authorList>
            <person name="Goker M."/>
            <person name="Saunders E."/>
            <person name="Lapidus A."/>
            <person name="Nolan M."/>
            <person name="Lucas S."/>
            <person name="Hammon N."/>
            <person name="Deshpande S."/>
            <person name="Cheng J.F."/>
            <person name="Han C."/>
            <person name="Tapia R."/>
            <person name="Goodwin L.A."/>
            <person name="Pitluck S."/>
            <person name="Liolios K."/>
            <person name="Mavromatis K."/>
            <person name="Pagani I."/>
            <person name="Ivanova N."/>
            <person name="Mikhailova N."/>
            <person name="Pati A."/>
            <person name="Chen A."/>
            <person name="Palaniappan K."/>
            <person name="Land M."/>
            <person name="Chang Y.J."/>
            <person name="Jeffries C.D."/>
            <person name="Brambilla E.M."/>
            <person name="Rohde M."/>
            <person name="Spring S."/>
            <person name="Detter J.C."/>
            <person name="Woyke T."/>
            <person name="Bristow J."/>
            <person name="Eisen J.A."/>
            <person name="Markowitz V."/>
            <person name="Hugenholtz P."/>
            <person name="Kyrpides N.C."/>
            <person name="Klenk H.P."/>
        </authorList>
    </citation>
    <scope>NUCLEOTIDE SEQUENCE [LARGE SCALE GENOMIC DNA]</scope>
    <source>
        <strain evidence="11">ATCC BAA-1197 / DSM 17291 / Cas60314</strain>
    </source>
</reference>
<keyword evidence="6 8" id="KW-0443">Lipid metabolism</keyword>
<accession>G7V9X9</accession>
<keyword evidence="2 8" id="KW-0808">Transferase</keyword>
<dbReference type="InterPro" id="IPR008278">
    <property type="entry name" value="4-PPantetheinyl_Trfase_dom"/>
</dbReference>
<dbReference type="Proteomes" id="UP000005868">
    <property type="component" value="Chromosome"/>
</dbReference>
<evidence type="ECO:0000256" key="1">
    <source>
        <dbReference type="ARBA" id="ARBA00022516"/>
    </source>
</evidence>
<dbReference type="EC" id="2.7.8.7" evidence="8"/>
<dbReference type="InterPro" id="IPR004568">
    <property type="entry name" value="Ppantetheine-prot_Trfase_dom"/>
</dbReference>
<dbReference type="AlphaFoldDB" id="G7V9X9"/>
<keyword evidence="8" id="KW-0963">Cytoplasm</keyword>
<sequence>MIVKGIGVDICSISRIGTKIKNDEFKRRVFTEEEITYAEGHVTPEVHYASSFAAKEAFAKATRLGLGKVGLKNVWVKRTEKGPILSFSSSIRDFLKKEKMDNVHVSLSHDGGFAVAFVVIEGRE</sequence>
<evidence type="ECO:0000256" key="5">
    <source>
        <dbReference type="ARBA" id="ARBA00022842"/>
    </source>
</evidence>
<feature type="domain" description="4'-phosphopantetheinyl transferase" evidence="9">
    <location>
        <begin position="5"/>
        <end position="117"/>
    </location>
</feature>
<keyword evidence="1 8" id="KW-0444">Lipid biosynthesis</keyword>
<keyword evidence="3 8" id="KW-0479">Metal-binding</keyword>
<keyword evidence="11" id="KW-1185">Reference proteome</keyword>
<dbReference type="EMBL" id="CP003096">
    <property type="protein sequence ID" value="AER66679.1"/>
    <property type="molecule type" value="Genomic_DNA"/>
</dbReference>
<dbReference type="SUPFAM" id="SSF56214">
    <property type="entry name" value="4'-phosphopantetheinyl transferase"/>
    <property type="match status" value="1"/>
</dbReference>
<comment type="subcellular location">
    <subcellularLocation>
        <location evidence="8">Cytoplasm</location>
    </subcellularLocation>
</comment>
<evidence type="ECO:0000256" key="8">
    <source>
        <dbReference type="HAMAP-Rule" id="MF_00101"/>
    </source>
</evidence>
<dbReference type="NCBIfam" id="TIGR00516">
    <property type="entry name" value="acpS"/>
    <property type="match status" value="1"/>
</dbReference>
<dbReference type="GO" id="GO:0008897">
    <property type="term" value="F:holo-[acyl-carrier-protein] synthase activity"/>
    <property type="evidence" value="ECO:0007669"/>
    <property type="project" value="UniProtKB-UniRule"/>
</dbReference>
<gene>
    <name evidence="8" type="primary">acpS</name>
    <name evidence="10" type="ordered locus">Tlie_0946</name>
</gene>
<evidence type="ECO:0000256" key="6">
    <source>
        <dbReference type="ARBA" id="ARBA00023098"/>
    </source>
</evidence>
<feature type="binding site" evidence="8">
    <location>
        <position position="56"/>
    </location>
    <ligand>
        <name>Mg(2+)</name>
        <dbReference type="ChEBI" id="CHEBI:18420"/>
    </ligand>
</feature>
<comment type="cofactor">
    <cofactor evidence="8">
        <name>Mg(2+)</name>
        <dbReference type="ChEBI" id="CHEBI:18420"/>
    </cofactor>
</comment>
<dbReference type="Gene3D" id="3.90.470.20">
    <property type="entry name" value="4'-phosphopantetheinyl transferase domain"/>
    <property type="match status" value="1"/>
</dbReference>
<feature type="binding site" evidence="8">
    <location>
        <position position="9"/>
    </location>
    <ligand>
        <name>Mg(2+)</name>
        <dbReference type="ChEBI" id="CHEBI:18420"/>
    </ligand>
</feature>
<dbReference type="eggNOG" id="COG0736">
    <property type="taxonomic scope" value="Bacteria"/>
</dbReference>
<dbReference type="GO" id="GO:0005737">
    <property type="term" value="C:cytoplasm"/>
    <property type="evidence" value="ECO:0007669"/>
    <property type="project" value="UniProtKB-SubCell"/>
</dbReference>
<dbReference type="GO" id="GO:0000287">
    <property type="term" value="F:magnesium ion binding"/>
    <property type="evidence" value="ECO:0007669"/>
    <property type="project" value="UniProtKB-UniRule"/>
</dbReference>
<keyword evidence="7 8" id="KW-0275">Fatty acid biosynthesis</keyword>
<proteinExistence type="inferred from homology"/>
<dbReference type="STRING" id="580340.Tlie_0946"/>
<evidence type="ECO:0000256" key="4">
    <source>
        <dbReference type="ARBA" id="ARBA00022832"/>
    </source>
</evidence>
<keyword evidence="5 8" id="KW-0460">Magnesium</keyword>
<comment type="function">
    <text evidence="8">Transfers the 4'-phosphopantetheine moiety from coenzyme A to a Ser of acyl-carrier-protein.</text>
</comment>
<reference evidence="11" key="1">
    <citation type="submission" date="2011-10" db="EMBL/GenBank/DDBJ databases">
        <title>The complete genome of chromosome of Thermovirga lienii DSM 17291.</title>
        <authorList>
            <consortium name="US DOE Joint Genome Institute (JGI-PGF)"/>
            <person name="Lucas S."/>
            <person name="Copeland A."/>
            <person name="Lapidus A."/>
            <person name="Glavina del Rio T."/>
            <person name="Dalin E."/>
            <person name="Tice H."/>
            <person name="Bruce D."/>
            <person name="Goodwin L."/>
            <person name="Pitluck S."/>
            <person name="Peters L."/>
            <person name="Mikhailova N."/>
            <person name="Saunders E."/>
            <person name="Kyrpides N."/>
            <person name="Mavromatis K."/>
            <person name="Ivanova N."/>
            <person name="Last F.I."/>
            <person name="Brettin T."/>
            <person name="Detter J.C."/>
            <person name="Han C."/>
            <person name="Larimer F."/>
            <person name="Land M."/>
            <person name="Hauser L."/>
            <person name="Markowitz V."/>
            <person name="Cheng J.-F."/>
            <person name="Hugenholtz P."/>
            <person name="Woyke T."/>
            <person name="Wu D."/>
            <person name="Spring S."/>
            <person name="Schroeder M."/>
            <person name="Brambilla E.-M."/>
            <person name="Klenk H.-P."/>
            <person name="Eisen J.A."/>
        </authorList>
    </citation>
    <scope>NUCLEOTIDE SEQUENCE [LARGE SCALE GENOMIC DNA]</scope>
    <source>
        <strain evidence="11">ATCC BAA-1197 / DSM 17291 / Cas60314</strain>
    </source>
</reference>
<evidence type="ECO:0000313" key="11">
    <source>
        <dbReference type="Proteomes" id="UP000005868"/>
    </source>
</evidence>
<dbReference type="HOGENOM" id="CLU_089696_0_2_0"/>
<dbReference type="InterPro" id="IPR037143">
    <property type="entry name" value="4-PPantetheinyl_Trfase_dom_sf"/>
</dbReference>
<comment type="catalytic activity">
    <reaction evidence="8">
        <text>apo-[ACP] + CoA = holo-[ACP] + adenosine 3',5'-bisphosphate + H(+)</text>
        <dbReference type="Rhea" id="RHEA:12068"/>
        <dbReference type="Rhea" id="RHEA-COMP:9685"/>
        <dbReference type="Rhea" id="RHEA-COMP:9690"/>
        <dbReference type="ChEBI" id="CHEBI:15378"/>
        <dbReference type="ChEBI" id="CHEBI:29999"/>
        <dbReference type="ChEBI" id="CHEBI:57287"/>
        <dbReference type="ChEBI" id="CHEBI:58343"/>
        <dbReference type="ChEBI" id="CHEBI:64479"/>
        <dbReference type="EC" id="2.7.8.7"/>
    </reaction>
</comment>
<dbReference type="HAMAP" id="MF_00101">
    <property type="entry name" value="AcpS"/>
    <property type="match status" value="1"/>
</dbReference>
<name>G7V9X9_THELD</name>
<comment type="similarity">
    <text evidence="8">Belongs to the P-Pant transferase superfamily. AcpS family.</text>
</comment>
<evidence type="ECO:0000256" key="7">
    <source>
        <dbReference type="ARBA" id="ARBA00023160"/>
    </source>
</evidence>
<dbReference type="InterPro" id="IPR002582">
    <property type="entry name" value="ACPS"/>
</dbReference>
<evidence type="ECO:0000256" key="2">
    <source>
        <dbReference type="ARBA" id="ARBA00022679"/>
    </source>
</evidence>
<protein>
    <recommendedName>
        <fullName evidence="8">Holo-[acyl-carrier-protein] synthase</fullName>
        <shortName evidence="8">Holo-ACP synthase</shortName>
        <ecNumber evidence="8">2.7.8.7</ecNumber>
    </recommendedName>
    <alternativeName>
        <fullName evidence="8">4'-phosphopantetheinyl transferase AcpS</fullName>
    </alternativeName>
</protein>
<evidence type="ECO:0000313" key="10">
    <source>
        <dbReference type="EMBL" id="AER66679.1"/>
    </source>
</evidence>
<organism evidence="10 11">
    <name type="scientific">Thermovirga lienii (strain ATCC BAA-1197 / DSM 17291 / Cas60314)</name>
    <dbReference type="NCBI Taxonomy" id="580340"/>
    <lineage>
        <taxon>Bacteria</taxon>
        <taxon>Thermotogati</taxon>
        <taxon>Synergistota</taxon>
        <taxon>Synergistia</taxon>
        <taxon>Synergistales</taxon>
        <taxon>Thermovirgaceae</taxon>
        <taxon>Thermovirga</taxon>
    </lineage>
</organism>
<dbReference type="NCBIfam" id="TIGR00556">
    <property type="entry name" value="pantethn_trn"/>
    <property type="match status" value="1"/>
</dbReference>
<evidence type="ECO:0000256" key="3">
    <source>
        <dbReference type="ARBA" id="ARBA00022723"/>
    </source>
</evidence>
<evidence type="ECO:0000259" key="9">
    <source>
        <dbReference type="Pfam" id="PF01648"/>
    </source>
</evidence>
<keyword evidence="4 8" id="KW-0276">Fatty acid metabolism</keyword>
<dbReference type="Pfam" id="PF01648">
    <property type="entry name" value="ACPS"/>
    <property type="match status" value="1"/>
</dbReference>